<protein>
    <submittedName>
        <fullName evidence="1">Uncharacterized protein</fullName>
    </submittedName>
</protein>
<dbReference type="Proteomes" id="UP000639772">
    <property type="component" value="Chromosome 12"/>
</dbReference>
<sequence length="80" mass="9061">MEWGSRATKRGINEGLAKLAERAHKYVKQLVFMAASHNDQVPLQRKDFKFHASSNVGHQSVKKVYACNVLCGSWTTQEQN</sequence>
<reference evidence="1 2" key="1">
    <citation type="journal article" date="2020" name="Nat. Food">
        <title>A phased Vanilla planifolia genome enables genetic improvement of flavour and production.</title>
        <authorList>
            <person name="Hasing T."/>
            <person name="Tang H."/>
            <person name="Brym M."/>
            <person name="Khazi F."/>
            <person name="Huang T."/>
            <person name="Chambers A.H."/>
        </authorList>
    </citation>
    <scope>NUCLEOTIDE SEQUENCE [LARGE SCALE GENOMIC DNA]</scope>
    <source>
        <tissue evidence="1">Leaf</tissue>
    </source>
</reference>
<proteinExistence type="predicted"/>
<name>A0A835PVA2_VANPL</name>
<accession>A0A835PVA2</accession>
<dbReference type="AlphaFoldDB" id="A0A835PVA2"/>
<gene>
    <name evidence="1" type="ORF">HPP92_022219</name>
</gene>
<evidence type="ECO:0000313" key="1">
    <source>
        <dbReference type="EMBL" id="KAG0459091.1"/>
    </source>
</evidence>
<dbReference type="EMBL" id="JADCNM010000012">
    <property type="protein sequence ID" value="KAG0459091.1"/>
    <property type="molecule type" value="Genomic_DNA"/>
</dbReference>
<organism evidence="1 2">
    <name type="scientific">Vanilla planifolia</name>
    <name type="common">Vanilla</name>
    <dbReference type="NCBI Taxonomy" id="51239"/>
    <lineage>
        <taxon>Eukaryota</taxon>
        <taxon>Viridiplantae</taxon>
        <taxon>Streptophyta</taxon>
        <taxon>Embryophyta</taxon>
        <taxon>Tracheophyta</taxon>
        <taxon>Spermatophyta</taxon>
        <taxon>Magnoliopsida</taxon>
        <taxon>Liliopsida</taxon>
        <taxon>Asparagales</taxon>
        <taxon>Orchidaceae</taxon>
        <taxon>Vanilloideae</taxon>
        <taxon>Vanilleae</taxon>
        <taxon>Vanilla</taxon>
    </lineage>
</organism>
<comment type="caution">
    <text evidence="1">The sequence shown here is derived from an EMBL/GenBank/DDBJ whole genome shotgun (WGS) entry which is preliminary data.</text>
</comment>
<evidence type="ECO:0000313" key="2">
    <source>
        <dbReference type="Proteomes" id="UP000639772"/>
    </source>
</evidence>